<accession>A0A1A9A9D9</accession>
<dbReference type="RefSeq" id="WP_091671307.1">
    <property type="nucleotide sequence ID" value="NZ_LT594323.1"/>
</dbReference>
<organism evidence="1 2">
    <name type="scientific">Micromonospora auratinigra</name>
    <dbReference type="NCBI Taxonomy" id="261654"/>
    <lineage>
        <taxon>Bacteria</taxon>
        <taxon>Bacillati</taxon>
        <taxon>Actinomycetota</taxon>
        <taxon>Actinomycetes</taxon>
        <taxon>Micromonosporales</taxon>
        <taxon>Micromonosporaceae</taxon>
        <taxon>Micromonospora</taxon>
    </lineage>
</organism>
<dbReference type="PATRIC" id="fig|261654.4.peg.5830"/>
<proteinExistence type="predicted"/>
<name>A0A1A9A9D9_9ACTN</name>
<dbReference type="OrthoDB" id="3539899at2"/>
<evidence type="ECO:0000313" key="1">
    <source>
        <dbReference type="EMBL" id="SBT52723.1"/>
    </source>
</evidence>
<gene>
    <name evidence="1" type="ORF">GA0070611_5757</name>
</gene>
<dbReference type="Proteomes" id="UP000199385">
    <property type="component" value="Chromosome I"/>
</dbReference>
<evidence type="ECO:0000313" key="2">
    <source>
        <dbReference type="Proteomes" id="UP000199385"/>
    </source>
</evidence>
<dbReference type="AlphaFoldDB" id="A0A1A9A9D9"/>
<protein>
    <submittedName>
        <fullName evidence="1">Uncharacterized protein</fullName>
    </submittedName>
</protein>
<dbReference type="EMBL" id="LT594323">
    <property type="protein sequence ID" value="SBT52723.1"/>
    <property type="molecule type" value="Genomic_DNA"/>
</dbReference>
<reference evidence="2" key="1">
    <citation type="submission" date="2016-06" db="EMBL/GenBank/DDBJ databases">
        <authorList>
            <person name="Varghese N."/>
            <person name="Submissions Spin"/>
        </authorList>
    </citation>
    <scope>NUCLEOTIDE SEQUENCE [LARGE SCALE GENOMIC DNA]</scope>
    <source>
        <strain evidence="2">DSM 44815</strain>
    </source>
</reference>
<sequence>MQVIHHPRAAWDMARVIAGAVPDDQLFDWLRAELGALFGPATEAALTATRDRLRRAGDARLPVESGLWRVKLEDALRERPEHAAELATLTATARGLLQARRP</sequence>
<dbReference type="STRING" id="261654.GA0070611_5757"/>
<keyword evidence="2" id="KW-1185">Reference proteome</keyword>